<proteinExistence type="predicted"/>
<reference evidence="1" key="1">
    <citation type="submission" date="2022-07" db="EMBL/GenBank/DDBJ databases">
        <title>Phylogenomic reconstructions and comparative analyses of Kickxellomycotina fungi.</title>
        <authorList>
            <person name="Reynolds N.K."/>
            <person name="Stajich J.E."/>
            <person name="Barry K."/>
            <person name="Grigoriev I.V."/>
            <person name="Crous P."/>
            <person name="Smith M.E."/>
        </authorList>
    </citation>
    <scope>NUCLEOTIDE SEQUENCE</scope>
    <source>
        <strain evidence="1">BCRC 34882</strain>
    </source>
</reference>
<accession>A0ABQ8PCA3</accession>
<sequence length="155" mass="16371">VVEAAKFAPTLTKATTVHTSCKKIEVAEAVEPASIATPSIATPSIAAIAVHIFRKNTEVAPIAAANTAVRATSYTAPASLCATSSEIDPPALELANLYLQTAEAMEGANEAHGNYKYGSTYGYSRRYGDDCNSLASFSSYDSFDSYTDSEKSAHY</sequence>
<dbReference type="Proteomes" id="UP001151295">
    <property type="component" value="Unassembled WGS sequence"/>
</dbReference>
<comment type="caution">
    <text evidence="1">The sequence shown here is derived from an EMBL/GenBank/DDBJ whole genome shotgun (WGS) entry which is preliminary data.</text>
</comment>
<name>A0ABQ8PCA3_9FUNG</name>
<evidence type="ECO:0000313" key="2">
    <source>
        <dbReference type="Proteomes" id="UP001151295"/>
    </source>
</evidence>
<gene>
    <name evidence="1" type="ORF">EDC05_006598</name>
</gene>
<feature type="non-terminal residue" evidence="1">
    <location>
        <position position="1"/>
    </location>
</feature>
<feature type="non-terminal residue" evidence="1">
    <location>
        <position position="155"/>
    </location>
</feature>
<evidence type="ECO:0000313" key="1">
    <source>
        <dbReference type="EMBL" id="KAJ1983901.1"/>
    </source>
</evidence>
<keyword evidence="2" id="KW-1185">Reference proteome</keyword>
<protein>
    <submittedName>
        <fullName evidence="1">Uncharacterized protein</fullName>
    </submittedName>
</protein>
<dbReference type="EMBL" id="JANBQD010000414">
    <property type="protein sequence ID" value="KAJ1983901.1"/>
    <property type="molecule type" value="Genomic_DNA"/>
</dbReference>
<organism evidence="1 2">
    <name type="scientific">Coemansia umbellata</name>
    <dbReference type="NCBI Taxonomy" id="1424467"/>
    <lineage>
        <taxon>Eukaryota</taxon>
        <taxon>Fungi</taxon>
        <taxon>Fungi incertae sedis</taxon>
        <taxon>Zoopagomycota</taxon>
        <taxon>Kickxellomycotina</taxon>
        <taxon>Kickxellomycetes</taxon>
        <taxon>Kickxellales</taxon>
        <taxon>Kickxellaceae</taxon>
        <taxon>Coemansia</taxon>
    </lineage>
</organism>